<dbReference type="EMBL" id="BATB01000057">
    <property type="protein sequence ID" value="GAD57025.1"/>
    <property type="molecule type" value="Genomic_DNA"/>
</dbReference>
<feature type="region of interest" description="Disordered" evidence="1">
    <location>
        <begin position="1"/>
        <end position="72"/>
    </location>
</feature>
<sequence length="72" mass="7382">MSGKSGKGARPHRAVATSHRPSRADGPGVFPERHSSAARPFPRSCETVTGPCLSRREGDVSPPAGQGGSPCS</sequence>
<organism evidence="2 3">
    <name type="scientific">Limimaricola cinnabarinus LL-001</name>
    <dbReference type="NCBI Taxonomy" id="1337093"/>
    <lineage>
        <taxon>Bacteria</taxon>
        <taxon>Pseudomonadati</taxon>
        <taxon>Pseudomonadota</taxon>
        <taxon>Alphaproteobacteria</taxon>
        <taxon>Rhodobacterales</taxon>
        <taxon>Paracoccaceae</taxon>
        <taxon>Limimaricola</taxon>
    </lineage>
</organism>
<comment type="caution">
    <text evidence="2">The sequence shown here is derived from an EMBL/GenBank/DDBJ whole genome shotgun (WGS) entry which is preliminary data.</text>
</comment>
<evidence type="ECO:0000313" key="3">
    <source>
        <dbReference type="Proteomes" id="UP000016566"/>
    </source>
</evidence>
<reference evidence="2" key="1">
    <citation type="journal article" date="2013" name="Genome Announc.">
        <title>Draft Genome Sequence of Loktanella cinnabarina LL-001T, Isolated from Deep-Sea Floor Sediment.</title>
        <authorList>
            <person name="Nishi S."/>
            <person name="Tsubouchi T."/>
            <person name="Takaki Y."/>
            <person name="Koyanagi R."/>
            <person name="Satoh N."/>
            <person name="Maruyama T."/>
            <person name="Hatada Y."/>
        </authorList>
    </citation>
    <scope>NUCLEOTIDE SEQUENCE [LARGE SCALE GENOMIC DNA]</scope>
    <source>
        <strain evidence="2">LL-001</strain>
    </source>
</reference>
<keyword evidence="3" id="KW-1185">Reference proteome</keyword>
<gene>
    <name evidence="2" type="ORF">MBELCI_3077</name>
</gene>
<dbReference type="AlphaFoldDB" id="U2Z6H2"/>
<dbReference type="STRING" id="1337093.MBELCI_3077"/>
<dbReference type="Proteomes" id="UP000016566">
    <property type="component" value="Unassembled WGS sequence"/>
</dbReference>
<evidence type="ECO:0000313" key="2">
    <source>
        <dbReference type="EMBL" id="GAD57025.1"/>
    </source>
</evidence>
<proteinExistence type="predicted"/>
<evidence type="ECO:0000256" key="1">
    <source>
        <dbReference type="SAM" id="MobiDB-lite"/>
    </source>
</evidence>
<protein>
    <submittedName>
        <fullName evidence="2">Uncharacterized protein</fullName>
    </submittedName>
</protein>
<accession>U2Z6H2</accession>
<name>U2Z6H2_9RHOB</name>